<dbReference type="OrthoDB" id="20018at2759"/>
<keyword evidence="3" id="KW-0540">Nuclease</keyword>
<dbReference type="Proteomes" id="UP000247409">
    <property type="component" value="Unassembled WGS sequence"/>
</dbReference>
<dbReference type="CDD" id="cd06559">
    <property type="entry name" value="Endonuclease_V"/>
    <property type="match status" value="1"/>
</dbReference>
<dbReference type="PANTHER" id="PTHR28511">
    <property type="entry name" value="ENDONUCLEASE V"/>
    <property type="match status" value="1"/>
</dbReference>
<dbReference type="AlphaFoldDB" id="A0A2V3IIS7"/>
<organism evidence="6 7">
    <name type="scientific">Gracilariopsis chorda</name>
    <dbReference type="NCBI Taxonomy" id="448386"/>
    <lineage>
        <taxon>Eukaryota</taxon>
        <taxon>Rhodophyta</taxon>
        <taxon>Florideophyceae</taxon>
        <taxon>Rhodymeniophycidae</taxon>
        <taxon>Gracilariales</taxon>
        <taxon>Gracilariaceae</taxon>
        <taxon>Gracilariopsis</taxon>
    </lineage>
</organism>
<evidence type="ECO:0000256" key="4">
    <source>
        <dbReference type="ARBA" id="ARBA00022759"/>
    </source>
</evidence>
<dbReference type="GO" id="GO:0005737">
    <property type="term" value="C:cytoplasm"/>
    <property type="evidence" value="ECO:0007669"/>
    <property type="project" value="UniProtKB-SubCell"/>
</dbReference>
<dbReference type="EMBL" id="NBIV01000184">
    <property type="protein sequence ID" value="PXF41933.1"/>
    <property type="molecule type" value="Genomic_DNA"/>
</dbReference>
<evidence type="ECO:0000256" key="5">
    <source>
        <dbReference type="ARBA" id="ARBA00022801"/>
    </source>
</evidence>
<keyword evidence="7" id="KW-1185">Reference proteome</keyword>
<proteinExistence type="predicted"/>
<comment type="subcellular location">
    <subcellularLocation>
        <location evidence="1">Cytoplasm</location>
    </subcellularLocation>
</comment>
<accession>A0A2V3IIS7</accession>
<dbReference type="GO" id="GO:0006281">
    <property type="term" value="P:DNA repair"/>
    <property type="evidence" value="ECO:0007669"/>
    <property type="project" value="InterPro"/>
</dbReference>
<dbReference type="GO" id="GO:0005730">
    <property type="term" value="C:nucleolus"/>
    <property type="evidence" value="ECO:0007669"/>
    <property type="project" value="TreeGrafter"/>
</dbReference>
<dbReference type="Pfam" id="PF04493">
    <property type="entry name" value="Endonuclease_5"/>
    <property type="match status" value="1"/>
</dbReference>
<keyword evidence="2" id="KW-0963">Cytoplasm</keyword>
<evidence type="ECO:0000256" key="3">
    <source>
        <dbReference type="ARBA" id="ARBA00022722"/>
    </source>
</evidence>
<evidence type="ECO:0000313" key="6">
    <source>
        <dbReference type="EMBL" id="PXF41933.1"/>
    </source>
</evidence>
<name>A0A2V3IIS7_9FLOR</name>
<reference evidence="6 7" key="1">
    <citation type="journal article" date="2018" name="Mol. Biol. Evol.">
        <title>Analysis of the draft genome of the red seaweed Gracilariopsis chorda provides insights into genome size evolution in Rhodophyta.</title>
        <authorList>
            <person name="Lee J."/>
            <person name="Yang E.C."/>
            <person name="Graf L."/>
            <person name="Yang J.H."/>
            <person name="Qiu H."/>
            <person name="Zel Zion U."/>
            <person name="Chan C.X."/>
            <person name="Stephens T.G."/>
            <person name="Weber A.P.M."/>
            <person name="Boo G.H."/>
            <person name="Boo S.M."/>
            <person name="Kim K.M."/>
            <person name="Shin Y."/>
            <person name="Jung M."/>
            <person name="Lee S.J."/>
            <person name="Yim H.S."/>
            <person name="Lee J.H."/>
            <person name="Bhattacharya D."/>
            <person name="Yoon H.S."/>
        </authorList>
    </citation>
    <scope>NUCLEOTIDE SEQUENCE [LARGE SCALE GENOMIC DNA]</scope>
    <source>
        <strain evidence="6 7">SKKU-2015</strain>
        <tissue evidence="6">Whole body</tissue>
    </source>
</reference>
<comment type="caution">
    <text evidence="6">The sequence shown here is derived from an EMBL/GenBank/DDBJ whole genome shotgun (WGS) entry which is preliminary data.</text>
</comment>
<sequence length="269" mass="29939">MLGFSVSVILGNPRSNEIVSSWTRMQEDLASNVDYTDNNDWSHFFKPTGFQADRDLFVAGVDISFSTTEDLSIGTIAIVKLRRDSRQQLVYSHSREVSVQYPYVPSFLGFREAPIISTLMKHLPLRVRCSLDCLLVDGNGVLHPRKAGLACQVGIGESIPCVGVSKNLLCVDGLNEKTFREYIASSHSNEIDVIGRSGFLWGKAIMTGNAKSKPIFVSVGHRVSLITSARLVTALCEFRIPSPIRFADMHSRAYLRGECNDLFMEEEFP</sequence>
<evidence type="ECO:0000256" key="2">
    <source>
        <dbReference type="ARBA" id="ARBA00022490"/>
    </source>
</evidence>
<dbReference type="InterPro" id="IPR007581">
    <property type="entry name" value="Endonuclease-V"/>
</dbReference>
<gene>
    <name evidence="6" type="ORF">BWQ96_08343</name>
</gene>
<keyword evidence="5" id="KW-0378">Hydrolase</keyword>
<protein>
    <submittedName>
        <fullName evidence="6">Endonuclease V</fullName>
    </submittedName>
</protein>
<evidence type="ECO:0000313" key="7">
    <source>
        <dbReference type="Proteomes" id="UP000247409"/>
    </source>
</evidence>
<dbReference type="PANTHER" id="PTHR28511:SF1">
    <property type="entry name" value="ENDONUCLEASE V"/>
    <property type="match status" value="1"/>
</dbReference>
<dbReference type="GO" id="GO:0003727">
    <property type="term" value="F:single-stranded RNA binding"/>
    <property type="evidence" value="ECO:0007669"/>
    <property type="project" value="TreeGrafter"/>
</dbReference>
<dbReference type="Gene3D" id="3.30.2170.10">
    <property type="entry name" value="archaeoglobus fulgidus dsm 4304 superfamily"/>
    <property type="match status" value="1"/>
</dbReference>
<keyword evidence="4 6" id="KW-0255">Endonuclease</keyword>
<dbReference type="STRING" id="448386.A0A2V3IIS7"/>
<evidence type="ECO:0000256" key="1">
    <source>
        <dbReference type="ARBA" id="ARBA00004496"/>
    </source>
</evidence>
<dbReference type="GO" id="GO:0016891">
    <property type="term" value="F:RNA endonuclease activity producing 5'-phosphomonoesters, hydrolytic mechanism"/>
    <property type="evidence" value="ECO:0007669"/>
    <property type="project" value="TreeGrafter"/>
</dbReference>